<evidence type="ECO:0008006" key="3">
    <source>
        <dbReference type="Google" id="ProtNLM"/>
    </source>
</evidence>
<dbReference type="InterPro" id="IPR001387">
    <property type="entry name" value="Cro/C1-type_HTH"/>
</dbReference>
<gene>
    <name evidence="1" type="ORF">SBA5_380056</name>
</gene>
<protein>
    <recommendedName>
        <fullName evidence="3">HTH cro/C1-type domain-containing protein</fullName>
    </recommendedName>
</protein>
<evidence type="ECO:0000313" key="2">
    <source>
        <dbReference type="Proteomes" id="UP000239735"/>
    </source>
</evidence>
<evidence type="ECO:0000313" key="1">
    <source>
        <dbReference type="EMBL" id="SPE23285.1"/>
    </source>
</evidence>
<name>A0A2N9LJR7_9BACT</name>
<reference evidence="2" key="1">
    <citation type="submission" date="2018-02" db="EMBL/GenBank/DDBJ databases">
        <authorList>
            <person name="Hausmann B."/>
        </authorList>
    </citation>
    <scope>NUCLEOTIDE SEQUENCE [LARGE SCALE GENOMIC DNA]</scope>
    <source>
        <strain evidence="2">Peat soil MAG SbA5</strain>
    </source>
</reference>
<proteinExistence type="predicted"/>
<dbReference type="EMBL" id="OKRB01000095">
    <property type="protein sequence ID" value="SPE23285.1"/>
    <property type="molecule type" value="Genomic_DNA"/>
</dbReference>
<dbReference type="CDD" id="cd00093">
    <property type="entry name" value="HTH_XRE"/>
    <property type="match status" value="1"/>
</dbReference>
<dbReference type="InterPro" id="IPR010982">
    <property type="entry name" value="Lambda_DNA-bd_dom_sf"/>
</dbReference>
<sequence>MLTEKKMFATLPPSYLPEQRRAVWGSLFGSYIGAIRKNTGLSIEQAAGLSGMQASEWTSIEEGTVPQDINRLRAMTDAMSISFDTIANLVLLCREAWEL</sequence>
<dbReference type="Pfam" id="PF13560">
    <property type="entry name" value="HTH_31"/>
    <property type="match status" value="1"/>
</dbReference>
<dbReference type="Gene3D" id="1.10.260.40">
    <property type="entry name" value="lambda repressor-like DNA-binding domains"/>
    <property type="match status" value="1"/>
</dbReference>
<dbReference type="AlphaFoldDB" id="A0A2N9LJR7"/>
<dbReference type="OrthoDB" id="506637at2"/>
<dbReference type="GO" id="GO:0003677">
    <property type="term" value="F:DNA binding"/>
    <property type="evidence" value="ECO:0007669"/>
    <property type="project" value="InterPro"/>
</dbReference>
<dbReference type="SUPFAM" id="SSF47413">
    <property type="entry name" value="lambda repressor-like DNA-binding domains"/>
    <property type="match status" value="1"/>
</dbReference>
<dbReference type="Proteomes" id="UP000239735">
    <property type="component" value="Unassembled WGS sequence"/>
</dbReference>
<accession>A0A2N9LJR7</accession>
<organism evidence="1 2">
    <name type="scientific">Candidatus Sulfuritelmatomonas gaucii</name>
    <dbReference type="NCBI Taxonomy" id="2043161"/>
    <lineage>
        <taxon>Bacteria</taxon>
        <taxon>Pseudomonadati</taxon>
        <taxon>Acidobacteriota</taxon>
        <taxon>Terriglobia</taxon>
        <taxon>Terriglobales</taxon>
        <taxon>Acidobacteriaceae</taxon>
        <taxon>Candidatus Sulfuritelmatomonas</taxon>
    </lineage>
</organism>